<evidence type="ECO:0000313" key="1">
    <source>
        <dbReference type="EMBL" id="KAL0062393.1"/>
    </source>
</evidence>
<keyword evidence="2" id="KW-1185">Reference proteome</keyword>
<proteinExistence type="predicted"/>
<sequence>MSCVSGRLQSLESLHIKFIGPLHGELDCFHLAPKLTSLVFSANSRMTSDVWAPTLLKMPYKQIRHYHWQDMEDRDITLPIRKRIFMVSKRALCLLQDLESCRLLLHSRTVSQYHSRLTSAKFTQGRLSATFKRLRELELDSLDEGSGIHVVLLYLKVPLFGNFASTYTADALTDALEARWRATTEPDASDSVATPSPRLLAVRLDKEVDDERLDQLRVEGRQVGVWGETDE</sequence>
<dbReference type="Proteomes" id="UP001437256">
    <property type="component" value="Unassembled WGS sequence"/>
</dbReference>
<protein>
    <submittedName>
        <fullName evidence="1">Uncharacterized protein</fullName>
    </submittedName>
</protein>
<organism evidence="1 2">
    <name type="scientific">Marasmius tenuissimus</name>
    <dbReference type="NCBI Taxonomy" id="585030"/>
    <lineage>
        <taxon>Eukaryota</taxon>
        <taxon>Fungi</taxon>
        <taxon>Dikarya</taxon>
        <taxon>Basidiomycota</taxon>
        <taxon>Agaricomycotina</taxon>
        <taxon>Agaricomycetes</taxon>
        <taxon>Agaricomycetidae</taxon>
        <taxon>Agaricales</taxon>
        <taxon>Marasmiineae</taxon>
        <taxon>Marasmiaceae</taxon>
        <taxon>Marasmius</taxon>
    </lineage>
</organism>
<reference evidence="1 2" key="1">
    <citation type="submission" date="2024-05" db="EMBL/GenBank/DDBJ databases">
        <title>A draft genome resource for the thread blight pathogen Marasmius tenuissimus strain MS-2.</title>
        <authorList>
            <person name="Yulfo-Soto G.E."/>
            <person name="Baruah I.K."/>
            <person name="Amoako-Attah I."/>
            <person name="Bukari Y."/>
            <person name="Meinhardt L.W."/>
            <person name="Bailey B.A."/>
            <person name="Cohen S.P."/>
        </authorList>
    </citation>
    <scope>NUCLEOTIDE SEQUENCE [LARGE SCALE GENOMIC DNA]</scope>
    <source>
        <strain evidence="1 2">MS-2</strain>
    </source>
</reference>
<dbReference type="EMBL" id="JBBXMP010000106">
    <property type="protein sequence ID" value="KAL0062393.1"/>
    <property type="molecule type" value="Genomic_DNA"/>
</dbReference>
<name>A0ABR2ZLX5_9AGAR</name>
<gene>
    <name evidence="1" type="ORF">AAF712_010739</name>
</gene>
<accession>A0ABR2ZLX5</accession>
<comment type="caution">
    <text evidence="1">The sequence shown here is derived from an EMBL/GenBank/DDBJ whole genome shotgun (WGS) entry which is preliminary data.</text>
</comment>
<evidence type="ECO:0000313" key="2">
    <source>
        <dbReference type="Proteomes" id="UP001437256"/>
    </source>
</evidence>